<dbReference type="AlphaFoldDB" id="A0A7D9LAD0"/>
<dbReference type="EMBL" id="CACRXK020014570">
    <property type="protein sequence ID" value="CAB4027048.1"/>
    <property type="molecule type" value="Genomic_DNA"/>
</dbReference>
<evidence type="ECO:0000313" key="2">
    <source>
        <dbReference type="Proteomes" id="UP001152795"/>
    </source>
</evidence>
<evidence type="ECO:0000313" key="1">
    <source>
        <dbReference type="EMBL" id="CAB4027048.1"/>
    </source>
</evidence>
<reference evidence="1" key="1">
    <citation type="submission" date="2020-04" db="EMBL/GenBank/DDBJ databases">
        <authorList>
            <person name="Alioto T."/>
            <person name="Alioto T."/>
            <person name="Gomez Garrido J."/>
        </authorList>
    </citation>
    <scope>NUCLEOTIDE SEQUENCE</scope>
    <source>
        <strain evidence="1">A484AB</strain>
    </source>
</reference>
<dbReference type="Proteomes" id="UP001152795">
    <property type="component" value="Unassembled WGS sequence"/>
</dbReference>
<gene>
    <name evidence="1" type="ORF">PACLA_8A020323</name>
</gene>
<proteinExistence type="predicted"/>
<comment type="caution">
    <text evidence="1">The sequence shown here is derived from an EMBL/GenBank/DDBJ whole genome shotgun (WGS) entry which is preliminary data.</text>
</comment>
<dbReference type="PANTHER" id="PTHR11439:SF483">
    <property type="entry name" value="PEPTIDE SYNTHASE GLIP-LIKE, PUTATIVE (AFU_ORTHOLOGUE AFUA_3G12920)-RELATED"/>
    <property type="match status" value="1"/>
</dbReference>
<keyword evidence="2" id="KW-1185">Reference proteome</keyword>
<name>A0A7D9LAD0_PARCT</name>
<organism evidence="1 2">
    <name type="scientific">Paramuricea clavata</name>
    <name type="common">Red gorgonian</name>
    <name type="synonym">Violescent sea-whip</name>
    <dbReference type="NCBI Taxonomy" id="317549"/>
    <lineage>
        <taxon>Eukaryota</taxon>
        <taxon>Metazoa</taxon>
        <taxon>Cnidaria</taxon>
        <taxon>Anthozoa</taxon>
        <taxon>Octocorallia</taxon>
        <taxon>Malacalcyonacea</taxon>
        <taxon>Plexauridae</taxon>
        <taxon>Paramuricea</taxon>
    </lineage>
</organism>
<dbReference type="OrthoDB" id="437005at2759"/>
<dbReference type="CDD" id="cd09272">
    <property type="entry name" value="RNase_HI_RT_Ty1"/>
    <property type="match status" value="1"/>
</dbReference>
<accession>A0A7D9LAD0</accession>
<dbReference type="PANTHER" id="PTHR11439">
    <property type="entry name" value="GAG-POL-RELATED RETROTRANSPOSON"/>
    <property type="match status" value="1"/>
</dbReference>
<sequence length="193" mass="22186">MKDMGVLHYCLGVSVTIKDGVLQISQEQYIGKIMRKYKLQDCKTVSTPMDFNVKLVKDDGYSKPVYVVQYQSMVTVALSTSESEYIALRFATQEAVWLRQLMKDLQMDCTTATTIYEDNQGAIAMSRNPVLHKRTKHIDIKYHFIREKTQDGTIELKYCPTNEMLADILTKPLSKGQFEYLRCKLGLIQGHIE</sequence>
<protein>
    <submittedName>
        <fullName evidence="1">Uncharacterized protein</fullName>
    </submittedName>
</protein>